<dbReference type="EMBL" id="JBHRTA010000036">
    <property type="protein sequence ID" value="MFC3198296.1"/>
    <property type="molecule type" value="Genomic_DNA"/>
</dbReference>
<comment type="caution">
    <text evidence="3">The sequence shown here is derived from an EMBL/GenBank/DDBJ whole genome shotgun (WGS) entry which is preliminary data.</text>
</comment>
<accession>A0ABV7JN72</accession>
<evidence type="ECO:0000313" key="3">
    <source>
        <dbReference type="EMBL" id="MFC3198296.1"/>
    </source>
</evidence>
<dbReference type="Proteomes" id="UP001595526">
    <property type="component" value="Unassembled WGS sequence"/>
</dbReference>
<dbReference type="RefSeq" id="WP_379022815.1">
    <property type="nucleotide sequence ID" value="NZ_JBHRTA010000036.1"/>
</dbReference>
<keyword evidence="4" id="KW-1185">Reference proteome</keyword>
<proteinExistence type="predicted"/>
<keyword evidence="1" id="KW-0732">Signal</keyword>
<dbReference type="InterPro" id="IPR030392">
    <property type="entry name" value="S74_ICA"/>
</dbReference>
<gene>
    <name evidence="3" type="ORF">ACFOET_11795</name>
</gene>
<reference evidence="4" key="1">
    <citation type="journal article" date="2019" name="Int. J. Syst. Evol. Microbiol.">
        <title>The Global Catalogue of Microorganisms (GCM) 10K type strain sequencing project: providing services to taxonomists for standard genome sequencing and annotation.</title>
        <authorList>
            <consortium name="The Broad Institute Genomics Platform"/>
            <consortium name="The Broad Institute Genome Sequencing Center for Infectious Disease"/>
            <person name="Wu L."/>
            <person name="Ma J."/>
        </authorList>
    </citation>
    <scope>NUCLEOTIDE SEQUENCE [LARGE SCALE GENOMIC DNA]</scope>
    <source>
        <strain evidence="4">KCTC 52416</strain>
    </source>
</reference>
<organism evidence="3 4">
    <name type="scientific">Parapedobacter deserti</name>
    <dbReference type="NCBI Taxonomy" id="1912957"/>
    <lineage>
        <taxon>Bacteria</taxon>
        <taxon>Pseudomonadati</taxon>
        <taxon>Bacteroidota</taxon>
        <taxon>Sphingobacteriia</taxon>
        <taxon>Sphingobacteriales</taxon>
        <taxon>Sphingobacteriaceae</taxon>
        <taxon>Parapedobacter</taxon>
    </lineage>
</organism>
<dbReference type="InterPro" id="IPR036388">
    <property type="entry name" value="WH-like_DNA-bd_sf"/>
</dbReference>
<dbReference type="PROSITE" id="PS51688">
    <property type="entry name" value="ICA"/>
    <property type="match status" value="1"/>
</dbReference>
<feature type="domain" description="Peptidase S74" evidence="2">
    <location>
        <begin position="96"/>
        <end position="188"/>
    </location>
</feature>
<dbReference type="Pfam" id="PF13884">
    <property type="entry name" value="Peptidase_S74"/>
    <property type="match status" value="1"/>
</dbReference>
<evidence type="ECO:0000256" key="1">
    <source>
        <dbReference type="SAM" id="SignalP"/>
    </source>
</evidence>
<evidence type="ECO:0000259" key="2">
    <source>
        <dbReference type="PROSITE" id="PS51688"/>
    </source>
</evidence>
<sequence length="200" mass="21695">MKILAVFVSVVLLAGLGAQAQVKVIANGNLGVGVATPTNKLQVSGLAADFLNASHLRLGVYAADPRIQSTTSKVVFYNMASTNYIAVHVSNVITSSDERLKTNIKAINSNALDIVKRLKPVTYNWISGEDKQVHAGFLAQEVEEVLPNLVSKDDSLGVRGVAYQELIPYLVEAIKEQQVIIEELKSQLNRLNPVAVKEED</sequence>
<feature type="chain" id="PRO_5045652188" evidence="1">
    <location>
        <begin position="21"/>
        <end position="200"/>
    </location>
</feature>
<protein>
    <submittedName>
        <fullName evidence="3">Tail fiber domain-containing protein</fullName>
    </submittedName>
</protein>
<dbReference type="Gene3D" id="1.10.10.10">
    <property type="entry name" value="Winged helix-like DNA-binding domain superfamily/Winged helix DNA-binding domain"/>
    <property type="match status" value="1"/>
</dbReference>
<feature type="signal peptide" evidence="1">
    <location>
        <begin position="1"/>
        <end position="20"/>
    </location>
</feature>
<name>A0ABV7JN72_9SPHI</name>
<evidence type="ECO:0000313" key="4">
    <source>
        <dbReference type="Proteomes" id="UP001595526"/>
    </source>
</evidence>